<sequence>MLNQIDYNDAGGVDESEVRMALKLCNGGDEPAKKDVEYFVNQLGYMIWHTGNDFTTRMLHTRASLEHLLLSKFAKSPSKQDLMGIPPWSTLAQIRHAELVTLPKESADENTFGEDNLSNNDFGSPVQVMWQSLSTTSYSDDHFRSSANTKCLCTSDENGDSSLQGGDDESSTKMKATIEDLIEIVIDPASNSILSETTELPSTISEDPTTSNDKVATNEVGFTTVVEEVPLNTDAINLLVEEANGESCCIDKESVGTNAAIPCNHEPSQNPCIVAEVKVHLEQRTVVKLQHKSLQAGEALDSTFDYIQFGNVVALILSDNCLTSMECFQLINPLHVLRVLDLSKNQLTNISPAHSLGIRNLEVLDLSHNQFKEISGIEHLTKLRALSYAGNSIRTIKNLEKLEYLEILNVSSNQIMVAQSLRMLRMNKVSKR</sequence>
<proteinExistence type="predicted"/>
<dbReference type="Gene3D" id="3.80.10.10">
    <property type="entry name" value="Ribonuclease Inhibitor"/>
    <property type="match status" value="1"/>
</dbReference>
<dbReference type="PRINTS" id="PR00019">
    <property type="entry name" value="LEURICHRPT"/>
</dbReference>
<dbReference type="SMART" id="SM00369">
    <property type="entry name" value="LRR_TYP"/>
    <property type="match status" value="2"/>
</dbReference>
<evidence type="ECO:0000256" key="1">
    <source>
        <dbReference type="ARBA" id="ARBA00022614"/>
    </source>
</evidence>
<reference evidence="3 4" key="1">
    <citation type="submission" date="2019-07" db="EMBL/GenBank/DDBJ databases">
        <title>Genomics analysis of Aphanomyces spp. identifies a new class of oomycete effector associated with host adaptation.</title>
        <authorList>
            <person name="Gaulin E."/>
        </authorList>
    </citation>
    <scope>NUCLEOTIDE SEQUENCE [LARGE SCALE GENOMIC DNA]</scope>
    <source>
        <strain evidence="3 4">ATCC 201684</strain>
    </source>
</reference>
<keyword evidence="1" id="KW-0433">Leucine-rich repeat</keyword>
<protein>
    <recommendedName>
        <fullName evidence="5">Dynein assembly factor 1, axonemal homolog</fullName>
    </recommendedName>
</protein>
<evidence type="ECO:0000313" key="4">
    <source>
        <dbReference type="Proteomes" id="UP000481153"/>
    </source>
</evidence>
<evidence type="ECO:0008006" key="5">
    <source>
        <dbReference type="Google" id="ProtNLM"/>
    </source>
</evidence>
<dbReference type="SMART" id="SM00365">
    <property type="entry name" value="LRR_SD22"/>
    <property type="match status" value="3"/>
</dbReference>
<evidence type="ECO:0000313" key="3">
    <source>
        <dbReference type="EMBL" id="KAF0732178.1"/>
    </source>
</evidence>
<keyword evidence="4" id="KW-1185">Reference proteome</keyword>
<organism evidence="3 4">
    <name type="scientific">Aphanomyces euteiches</name>
    <dbReference type="NCBI Taxonomy" id="100861"/>
    <lineage>
        <taxon>Eukaryota</taxon>
        <taxon>Sar</taxon>
        <taxon>Stramenopiles</taxon>
        <taxon>Oomycota</taxon>
        <taxon>Saprolegniomycetes</taxon>
        <taxon>Saprolegniales</taxon>
        <taxon>Verrucalvaceae</taxon>
        <taxon>Aphanomyces</taxon>
    </lineage>
</organism>
<dbReference type="Pfam" id="PF13855">
    <property type="entry name" value="LRR_8"/>
    <property type="match status" value="1"/>
</dbReference>
<dbReference type="PROSITE" id="PS51450">
    <property type="entry name" value="LRR"/>
    <property type="match status" value="3"/>
</dbReference>
<comment type="caution">
    <text evidence="3">The sequence shown here is derived from an EMBL/GenBank/DDBJ whole genome shotgun (WGS) entry which is preliminary data.</text>
</comment>
<dbReference type="InterPro" id="IPR050836">
    <property type="entry name" value="SDS22/Internalin_LRR"/>
</dbReference>
<dbReference type="VEuPathDB" id="FungiDB:AeMF1_002024"/>
<keyword evidence="2" id="KW-0677">Repeat</keyword>
<dbReference type="InterPro" id="IPR032675">
    <property type="entry name" value="LRR_dom_sf"/>
</dbReference>
<dbReference type="InterPro" id="IPR003591">
    <property type="entry name" value="Leu-rich_rpt_typical-subtyp"/>
</dbReference>
<dbReference type="VEuPathDB" id="FungiDB:AeMF1_002023"/>
<dbReference type="InterPro" id="IPR001611">
    <property type="entry name" value="Leu-rich_rpt"/>
</dbReference>
<dbReference type="AlphaFoldDB" id="A0A6G0WXF3"/>
<gene>
    <name evidence="3" type="ORF">Ae201684_010827</name>
</gene>
<dbReference type="EMBL" id="VJMJ01000137">
    <property type="protein sequence ID" value="KAF0732178.1"/>
    <property type="molecule type" value="Genomic_DNA"/>
</dbReference>
<evidence type="ECO:0000256" key="2">
    <source>
        <dbReference type="ARBA" id="ARBA00022737"/>
    </source>
</evidence>
<dbReference type="PANTHER" id="PTHR46652:SF3">
    <property type="entry name" value="LEUCINE-RICH REPEAT-CONTAINING PROTEIN 9"/>
    <property type="match status" value="1"/>
</dbReference>
<dbReference type="SUPFAM" id="SSF52058">
    <property type="entry name" value="L domain-like"/>
    <property type="match status" value="1"/>
</dbReference>
<dbReference type="Proteomes" id="UP000481153">
    <property type="component" value="Unassembled WGS sequence"/>
</dbReference>
<name>A0A6G0WXF3_9STRA</name>
<accession>A0A6G0WXF3</accession>
<dbReference type="PANTHER" id="PTHR46652">
    <property type="entry name" value="LEUCINE-RICH REPEAT AND IQ DOMAIN-CONTAINING PROTEIN 1-RELATED"/>
    <property type="match status" value="1"/>
</dbReference>